<gene>
    <name evidence="1" type="ORF">GSOID_T00004484001</name>
    <name evidence="2" type="ORF">GSOID_T00021360001</name>
</gene>
<dbReference type="EMBL" id="FN654417">
    <property type="protein sequence ID" value="CBY33449.1"/>
    <property type="molecule type" value="Genomic_DNA"/>
</dbReference>
<protein>
    <submittedName>
        <fullName evidence="1">Uncharacterized protein</fullName>
    </submittedName>
</protein>
<evidence type="ECO:0000313" key="1">
    <source>
        <dbReference type="EMBL" id="CBY19064.1"/>
    </source>
</evidence>
<proteinExistence type="predicted"/>
<dbReference type="InParanoid" id="E4X9D5"/>
<evidence type="ECO:0000313" key="3">
    <source>
        <dbReference type="Proteomes" id="UP000001307"/>
    </source>
</evidence>
<evidence type="ECO:0000313" key="2">
    <source>
        <dbReference type="EMBL" id="CBY33449.1"/>
    </source>
</evidence>
<keyword evidence="3" id="KW-1185">Reference proteome</keyword>
<reference evidence="1" key="1">
    <citation type="journal article" date="2010" name="Science">
        <title>Plasticity of animal genome architecture unmasked by rapid evolution of a pelagic tunicate.</title>
        <authorList>
            <person name="Denoeud F."/>
            <person name="Henriet S."/>
            <person name="Mungpakdee S."/>
            <person name="Aury J.M."/>
            <person name="Da Silva C."/>
            <person name="Brinkmann H."/>
            <person name="Mikhaleva J."/>
            <person name="Olsen L.C."/>
            <person name="Jubin C."/>
            <person name="Canestro C."/>
            <person name="Bouquet J.M."/>
            <person name="Danks G."/>
            <person name="Poulain J."/>
            <person name="Campsteijn C."/>
            <person name="Adamski M."/>
            <person name="Cross I."/>
            <person name="Yadetie F."/>
            <person name="Muffato M."/>
            <person name="Louis A."/>
            <person name="Butcher S."/>
            <person name="Tsagkogeorga G."/>
            <person name="Konrad A."/>
            <person name="Singh S."/>
            <person name="Jensen M.F."/>
            <person name="Cong E.H."/>
            <person name="Eikeseth-Otteraa H."/>
            <person name="Noel B."/>
            <person name="Anthouard V."/>
            <person name="Porcel B.M."/>
            <person name="Kachouri-Lafond R."/>
            <person name="Nishino A."/>
            <person name="Ugolini M."/>
            <person name="Chourrout P."/>
            <person name="Nishida H."/>
            <person name="Aasland R."/>
            <person name="Huzurbazar S."/>
            <person name="Westhof E."/>
            <person name="Delsuc F."/>
            <person name="Lehrach H."/>
            <person name="Reinhardt R."/>
            <person name="Weissenbach J."/>
            <person name="Roy S.W."/>
            <person name="Artiguenave F."/>
            <person name="Postlethwait J.H."/>
            <person name="Manak J.R."/>
            <person name="Thompson E.M."/>
            <person name="Jaillon O."/>
            <person name="Du Pasquier L."/>
            <person name="Boudinot P."/>
            <person name="Liberles D.A."/>
            <person name="Volff J.N."/>
            <person name="Philippe H."/>
            <person name="Lenhard B."/>
            <person name="Roest Crollius H."/>
            <person name="Wincker P."/>
            <person name="Chourrout D."/>
        </authorList>
    </citation>
    <scope>NUCLEOTIDE SEQUENCE [LARGE SCALE GENOMIC DNA]</scope>
</reference>
<dbReference type="PANTHER" id="PTHR33862">
    <property type="entry name" value="OROFACIAL CLEFT 1 CANDIDATE GENE 1 PROTEIN"/>
    <property type="match status" value="1"/>
</dbReference>
<dbReference type="Proteomes" id="UP000011014">
    <property type="component" value="Unassembled WGS sequence"/>
</dbReference>
<accession>E4X9D5</accession>
<dbReference type="OrthoDB" id="347244at2759"/>
<dbReference type="AlphaFoldDB" id="E4X9D5"/>
<dbReference type="PANTHER" id="PTHR33862:SF3">
    <property type="entry name" value="OROFACIAL CLEFT 1 CANDIDATE GENE 1 PROTEIN"/>
    <property type="match status" value="1"/>
</dbReference>
<organism evidence="1">
    <name type="scientific">Oikopleura dioica</name>
    <name type="common">Tunicate</name>
    <dbReference type="NCBI Taxonomy" id="34765"/>
    <lineage>
        <taxon>Eukaryota</taxon>
        <taxon>Metazoa</taxon>
        <taxon>Chordata</taxon>
        <taxon>Tunicata</taxon>
        <taxon>Appendicularia</taxon>
        <taxon>Copelata</taxon>
        <taxon>Oikopleuridae</taxon>
        <taxon>Oikopleura</taxon>
    </lineage>
</organism>
<dbReference type="EMBL" id="FN653030">
    <property type="protein sequence ID" value="CBY19064.1"/>
    <property type="molecule type" value="Genomic_DNA"/>
</dbReference>
<sequence length="171" mass="19329">MVSMYDRLGGHPMQWSKLESKRWGNSTLPVAHTGKYFAQEMKVDQSVYTVAPAKVDLKPGMILTFELFLLRGSQSPTDVAVAWGAFPICDANFDIISGKFKAPLLRGHMDSQVDRHERIEQLISADLDHWLANIYFEIVRLPRFLAGQKEYEVELQFTSGLLNSPGTGQNR</sequence>
<name>E4X9D5_OIKDI</name>
<dbReference type="InterPro" id="IPR031390">
    <property type="entry name" value="OFCC1"/>
</dbReference>
<dbReference type="Proteomes" id="UP000001307">
    <property type="component" value="Unassembled WGS sequence"/>
</dbReference>